<evidence type="ECO:0000313" key="2">
    <source>
        <dbReference type="Proteomes" id="UP000823775"/>
    </source>
</evidence>
<organism evidence="1 2">
    <name type="scientific">Datura stramonium</name>
    <name type="common">Jimsonweed</name>
    <name type="synonym">Common thornapple</name>
    <dbReference type="NCBI Taxonomy" id="4076"/>
    <lineage>
        <taxon>Eukaryota</taxon>
        <taxon>Viridiplantae</taxon>
        <taxon>Streptophyta</taxon>
        <taxon>Embryophyta</taxon>
        <taxon>Tracheophyta</taxon>
        <taxon>Spermatophyta</taxon>
        <taxon>Magnoliopsida</taxon>
        <taxon>eudicotyledons</taxon>
        <taxon>Gunneridae</taxon>
        <taxon>Pentapetalae</taxon>
        <taxon>asterids</taxon>
        <taxon>lamiids</taxon>
        <taxon>Solanales</taxon>
        <taxon>Solanaceae</taxon>
        <taxon>Solanoideae</taxon>
        <taxon>Datureae</taxon>
        <taxon>Datura</taxon>
    </lineage>
</organism>
<comment type="caution">
    <text evidence="1">The sequence shown here is derived from an EMBL/GenBank/DDBJ whole genome shotgun (WGS) entry which is preliminary data.</text>
</comment>
<name>A0ABS8RTW1_DATST</name>
<protein>
    <submittedName>
        <fullName evidence="1">Uncharacterized protein</fullName>
    </submittedName>
</protein>
<sequence length="103" mass="11750">LTNINHQVDENIVILESNPDSTWSSSFDHLDESVHSSIVDFWVWSRPSRLLHDFGSLHYRQFCTFLKLPSELSLMKPFGGFVRYTTHSPASQKSGLKAKNSTP</sequence>
<keyword evidence="2" id="KW-1185">Reference proteome</keyword>
<dbReference type="Proteomes" id="UP000823775">
    <property type="component" value="Unassembled WGS sequence"/>
</dbReference>
<evidence type="ECO:0000313" key="1">
    <source>
        <dbReference type="EMBL" id="MCD7449034.1"/>
    </source>
</evidence>
<gene>
    <name evidence="1" type="ORF">HAX54_048471</name>
</gene>
<dbReference type="EMBL" id="JACEIK010000080">
    <property type="protein sequence ID" value="MCD7449034.1"/>
    <property type="molecule type" value="Genomic_DNA"/>
</dbReference>
<reference evidence="1 2" key="1">
    <citation type="journal article" date="2021" name="BMC Genomics">
        <title>Datura genome reveals duplications of psychoactive alkaloid biosynthetic genes and high mutation rate following tissue culture.</title>
        <authorList>
            <person name="Rajewski A."/>
            <person name="Carter-House D."/>
            <person name="Stajich J."/>
            <person name="Litt A."/>
        </authorList>
    </citation>
    <scope>NUCLEOTIDE SEQUENCE [LARGE SCALE GENOMIC DNA]</scope>
    <source>
        <strain evidence="1">AR-01</strain>
    </source>
</reference>
<accession>A0ABS8RTW1</accession>
<proteinExistence type="predicted"/>
<feature type="non-terminal residue" evidence="1">
    <location>
        <position position="1"/>
    </location>
</feature>